<dbReference type="GO" id="GO:0005829">
    <property type="term" value="C:cytosol"/>
    <property type="evidence" value="ECO:0007669"/>
    <property type="project" value="TreeGrafter"/>
</dbReference>
<comment type="similarity">
    <text evidence="1">Belongs to the UPF0246 family.</text>
</comment>
<accession>A0A1G4G484</accession>
<dbReference type="PANTHER" id="PTHR30283:SF4">
    <property type="entry name" value="PEROXIDE STRESS RESISTANCE PROTEIN YAAA"/>
    <property type="match status" value="1"/>
</dbReference>
<dbReference type="STRING" id="1642646.ING2E5A_0429"/>
<evidence type="ECO:0000313" key="2">
    <source>
        <dbReference type="EMBL" id="SCM55515.1"/>
    </source>
</evidence>
<dbReference type="PANTHER" id="PTHR30283">
    <property type="entry name" value="PEROXIDE STRESS RESPONSE PROTEIN YAAA"/>
    <property type="match status" value="1"/>
</dbReference>
<proteinExistence type="inferred from homology"/>
<dbReference type="AlphaFoldDB" id="A0A1G4G484"/>
<evidence type="ECO:0000313" key="3">
    <source>
        <dbReference type="Proteomes" id="UP000178485"/>
    </source>
</evidence>
<dbReference type="EMBL" id="LT608328">
    <property type="protein sequence ID" value="SCM55515.1"/>
    <property type="molecule type" value="Genomic_DNA"/>
</dbReference>
<dbReference type="InterPro" id="IPR005583">
    <property type="entry name" value="YaaA"/>
</dbReference>
<reference evidence="2 3" key="1">
    <citation type="submission" date="2016-08" db="EMBL/GenBank/DDBJ databases">
        <authorList>
            <person name="Seilhamer J.J."/>
        </authorList>
    </citation>
    <scope>NUCLEOTIDE SEQUENCE [LARGE SCALE GENOMIC DNA]</scope>
    <source>
        <strain evidence="2">ING2-E5A</strain>
    </source>
</reference>
<evidence type="ECO:0000256" key="1">
    <source>
        <dbReference type="HAMAP-Rule" id="MF_00652"/>
    </source>
</evidence>
<dbReference type="Proteomes" id="UP000178485">
    <property type="component" value="Chromosome i"/>
</dbReference>
<sequence>MQIILSPAKRMNFDLQEGDSIETTVPLFQAKSIEVLDACRTLSEADVAEKMKVHRNIARQVYGYFQSFNSRTVPQRAAALAYDGIAYKGLNAHDFNDDEVAFAQRHLNIISGLYGVLRPFDRIKPYRLEFSRKIQPDGYKDLYDFWKEDVNRYLSKKLAGEERVVINVASKEYSGMLYRKLLPENTRIVEVVFLQQENGELRQVVVHSKKARGLMARFIIKNRLKLVEEVKAFDYENYFFYPQLSTEDKWVFIR</sequence>
<keyword evidence="3" id="KW-1185">Reference proteome</keyword>
<name>A0A1G4G484_9BACT</name>
<gene>
    <name evidence="2" type="ORF">ING2E5A_0429</name>
</gene>
<dbReference type="HAMAP" id="MF_00652">
    <property type="entry name" value="UPF0246"/>
    <property type="match status" value="1"/>
</dbReference>
<dbReference type="GO" id="GO:0033194">
    <property type="term" value="P:response to hydroperoxide"/>
    <property type="evidence" value="ECO:0007669"/>
    <property type="project" value="TreeGrafter"/>
</dbReference>
<organism evidence="2 3">
    <name type="scientific">Petrimonas mucosa</name>
    <dbReference type="NCBI Taxonomy" id="1642646"/>
    <lineage>
        <taxon>Bacteria</taxon>
        <taxon>Pseudomonadati</taxon>
        <taxon>Bacteroidota</taxon>
        <taxon>Bacteroidia</taxon>
        <taxon>Bacteroidales</taxon>
        <taxon>Dysgonomonadaceae</taxon>
        <taxon>Petrimonas</taxon>
    </lineage>
</organism>
<dbReference type="Pfam" id="PF03883">
    <property type="entry name" value="H2O2_YaaD"/>
    <property type="match status" value="1"/>
</dbReference>
<dbReference type="KEGG" id="pmuc:ING2E5A_0429"/>
<dbReference type="RefSeq" id="WP_071135976.1">
    <property type="nucleotide sequence ID" value="NZ_DUQN01000067.1"/>
</dbReference>
<protein>
    <recommendedName>
        <fullName evidence="1">UPF0246 protein ING2E5A_0429</fullName>
    </recommendedName>
</protein>